<dbReference type="Proteomes" id="UP000008177">
    <property type="component" value="Unplaced contigs"/>
</dbReference>
<proteinExistence type="predicted"/>
<reference evidence="2" key="1">
    <citation type="journal article" date="2011" name="PLoS Genet.">
        <title>Genomic analysis of the necrotrophic fungal pathogens Sclerotinia sclerotiorum and Botrytis cinerea.</title>
        <authorList>
            <person name="Amselem J."/>
            <person name="Cuomo C.A."/>
            <person name="van Kan J.A."/>
            <person name="Viaud M."/>
            <person name="Benito E.P."/>
            <person name="Couloux A."/>
            <person name="Coutinho P.M."/>
            <person name="de Vries R.P."/>
            <person name="Dyer P.S."/>
            <person name="Fillinger S."/>
            <person name="Fournier E."/>
            <person name="Gout L."/>
            <person name="Hahn M."/>
            <person name="Kohn L."/>
            <person name="Lapalu N."/>
            <person name="Plummer K.M."/>
            <person name="Pradier J.M."/>
            <person name="Quevillon E."/>
            <person name="Sharon A."/>
            <person name="Simon A."/>
            <person name="ten Have A."/>
            <person name="Tudzynski B."/>
            <person name="Tudzynski P."/>
            <person name="Wincker P."/>
            <person name="Andrew M."/>
            <person name="Anthouard V."/>
            <person name="Beever R.E."/>
            <person name="Beffa R."/>
            <person name="Benoit I."/>
            <person name="Bouzid O."/>
            <person name="Brault B."/>
            <person name="Chen Z."/>
            <person name="Choquer M."/>
            <person name="Collemare J."/>
            <person name="Cotton P."/>
            <person name="Danchin E.G."/>
            <person name="Da Silva C."/>
            <person name="Gautier A."/>
            <person name="Giraud C."/>
            <person name="Giraud T."/>
            <person name="Gonzalez C."/>
            <person name="Grossetete S."/>
            <person name="Guldener U."/>
            <person name="Henrissat B."/>
            <person name="Howlett B.J."/>
            <person name="Kodira C."/>
            <person name="Kretschmer M."/>
            <person name="Lappartient A."/>
            <person name="Leroch M."/>
            <person name="Levis C."/>
            <person name="Mauceli E."/>
            <person name="Neuveglise C."/>
            <person name="Oeser B."/>
            <person name="Pearson M."/>
            <person name="Poulain J."/>
            <person name="Poussereau N."/>
            <person name="Quesneville H."/>
            <person name="Rascle C."/>
            <person name="Schumacher J."/>
            <person name="Segurens B."/>
            <person name="Sexton A."/>
            <person name="Silva E."/>
            <person name="Sirven C."/>
            <person name="Soanes D.M."/>
            <person name="Talbot N.J."/>
            <person name="Templeton M."/>
            <person name="Yandava C."/>
            <person name="Yarden O."/>
            <person name="Zeng Q."/>
            <person name="Rollins J.A."/>
            <person name="Lebrun M.H."/>
            <person name="Dickman M."/>
        </authorList>
    </citation>
    <scope>NUCLEOTIDE SEQUENCE [LARGE SCALE GENOMIC DNA]</scope>
    <source>
        <strain evidence="2">T4</strain>
    </source>
</reference>
<accession>G2Y4T2</accession>
<dbReference type="AlphaFoldDB" id="G2Y4T2"/>
<organism evidence="1 2">
    <name type="scientific">Botryotinia fuckeliana (strain T4)</name>
    <name type="common">Noble rot fungus</name>
    <name type="synonym">Botrytis cinerea</name>
    <dbReference type="NCBI Taxonomy" id="999810"/>
    <lineage>
        <taxon>Eukaryota</taxon>
        <taxon>Fungi</taxon>
        <taxon>Dikarya</taxon>
        <taxon>Ascomycota</taxon>
        <taxon>Pezizomycotina</taxon>
        <taxon>Leotiomycetes</taxon>
        <taxon>Helotiales</taxon>
        <taxon>Sclerotiniaceae</taxon>
        <taxon>Botrytis</taxon>
    </lineage>
</organism>
<evidence type="ECO:0000313" key="1">
    <source>
        <dbReference type="EMBL" id="CCD47672.1"/>
    </source>
</evidence>
<name>G2Y4T2_BOTF4</name>
<protein>
    <submittedName>
        <fullName evidence="1">Uncharacterized protein</fullName>
    </submittedName>
</protein>
<evidence type="ECO:0000313" key="2">
    <source>
        <dbReference type="Proteomes" id="UP000008177"/>
    </source>
</evidence>
<dbReference type="HOGENOM" id="CLU_2812034_0_0_1"/>
<dbReference type="InParanoid" id="G2Y4T2"/>
<gene>
    <name evidence="1" type="ORF">BofuT4_uP036520.1</name>
</gene>
<dbReference type="EMBL" id="FQ790287">
    <property type="protein sequence ID" value="CCD47672.1"/>
    <property type="molecule type" value="Genomic_DNA"/>
</dbReference>
<sequence length="67" mass="7585">MSSFKDVEAEEGVKDKYTSGHHWAHVEIDACRKCQEGNDIVEPTGLPNGDWIDLNLAHPEDFSCEPW</sequence>